<dbReference type="KEGG" id="xbc:ELE36_18790"/>
<evidence type="ECO:0000313" key="1">
    <source>
        <dbReference type="EMBL" id="QBB72250.1"/>
    </source>
</evidence>
<gene>
    <name evidence="1" type="ORF">ELE36_18790</name>
</gene>
<accession>A0A411HPA2</accession>
<dbReference type="EMBL" id="CP035704">
    <property type="protein sequence ID" value="QBB72250.1"/>
    <property type="molecule type" value="Genomic_DNA"/>
</dbReference>
<dbReference type="RefSeq" id="WP_129836039.1">
    <property type="nucleotide sequence ID" value="NZ_CP035704.1"/>
</dbReference>
<protein>
    <submittedName>
        <fullName evidence="1">Uncharacterized protein</fullName>
    </submittedName>
</protein>
<dbReference type="Proteomes" id="UP000291562">
    <property type="component" value="Chromosome"/>
</dbReference>
<keyword evidence="2" id="KW-1185">Reference proteome</keyword>
<dbReference type="PROSITE" id="PS51257">
    <property type="entry name" value="PROKAR_LIPOPROTEIN"/>
    <property type="match status" value="1"/>
</dbReference>
<sequence>MNRIRRIQSLIILTVILLVGCSPGIPANFDFEKTESEVNHLSSSLFEAMSNGTEATAYETLLDEKAKKNISLEAFVAMSKAIISKLGAFKSLEAGSRSDYDPRDGGLLARVAYVRHFENGNGDITIGALLLKGSWRILSFNVNSPLLSANPSGYRKNVELYVTNSDLVMPGAHIRVMAHDRSDKILVDDAQVLNVRWKVSLTNAQEGFVTVSLSESEAAAIKNAGELSVKSRK</sequence>
<dbReference type="AlphaFoldDB" id="A0A411HPA2"/>
<name>A0A411HPA2_9GAMM</name>
<reference evidence="1 2" key="1">
    <citation type="submission" date="2019-01" db="EMBL/GenBank/DDBJ databases">
        <title>Pseudolysobacter antarctica gen. nov., sp. nov., isolated from Fildes Peninsula, Antarctica.</title>
        <authorList>
            <person name="Wei Z."/>
            <person name="Peng F."/>
        </authorList>
    </citation>
    <scope>NUCLEOTIDE SEQUENCE [LARGE SCALE GENOMIC DNA]</scope>
    <source>
        <strain evidence="1 2">AQ6-296</strain>
    </source>
</reference>
<dbReference type="OrthoDB" id="9875531at2"/>
<organism evidence="1 2">
    <name type="scientific">Pseudolysobacter antarcticus</name>
    <dbReference type="NCBI Taxonomy" id="2511995"/>
    <lineage>
        <taxon>Bacteria</taxon>
        <taxon>Pseudomonadati</taxon>
        <taxon>Pseudomonadota</taxon>
        <taxon>Gammaproteobacteria</taxon>
        <taxon>Lysobacterales</taxon>
        <taxon>Rhodanobacteraceae</taxon>
        <taxon>Pseudolysobacter</taxon>
    </lineage>
</organism>
<evidence type="ECO:0000313" key="2">
    <source>
        <dbReference type="Proteomes" id="UP000291562"/>
    </source>
</evidence>
<proteinExistence type="predicted"/>